<dbReference type="AlphaFoldDB" id="A0A9P1NWR4"/>
<name>A0A9P1NWR4_9CYAN</name>
<sequence>MSQKNTINKVDLVVIIDTSSPLRDDADTISKVAEDVIENVRESYPCDLQITWLGIEGIWHGTPFSRTLRNYLINGGVNESELTGLKVTRSNGRNDPARRDGAGAIADVCNHFDWRLGANRAIFYLGELGISSDNESLNLDQWEKAIAAAKSAVVTVHSYRQSSGDDVAISTQTGGLSFSHPLDNQGWSSALLSVVAASFTPESYLEIDKYAPSFELICSQPSLGANQVETAAIAVTNKYSNITFRDVTVFLSAVTIDERTPVPNLPDEIPPILLQPNPPIYFGDINPYNPDIEPVPTTTIRPIQIETRGSISGEFWLNIDYSYSAEFSVNKQEKIVV</sequence>
<organism evidence="1 2">
    <name type="scientific">Limnospira indica PCC 8005</name>
    <dbReference type="NCBI Taxonomy" id="376219"/>
    <lineage>
        <taxon>Bacteria</taxon>
        <taxon>Bacillati</taxon>
        <taxon>Cyanobacteriota</taxon>
        <taxon>Cyanophyceae</taxon>
        <taxon>Oscillatoriophycideae</taxon>
        <taxon>Oscillatoriales</taxon>
        <taxon>Sirenicapillariaceae</taxon>
        <taxon>Limnospira</taxon>
    </lineage>
</organism>
<accession>A0A9P1NWR4</accession>
<gene>
    <name evidence="1" type="ORF">ARTHRO_10494</name>
</gene>
<protein>
    <submittedName>
        <fullName evidence="1">Uncharacterized protein</fullName>
    </submittedName>
</protein>
<keyword evidence="2" id="KW-1185">Reference proteome</keyword>
<proteinExistence type="predicted"/>
<evidence type="ECO:0000313" key="2">
    <source>
        <dbReference type="Proteomes" id="UP000032946"/>
    </source>
</evidence>
<reference evidence="1 2" key="1">
    <citation type="submission" date="2014-02" db="EMBL/GenBank/DDBJ databases">
        <authorList>
            <person name="Genoscope - CEA"/>
        </authorList>
    </citation>
    <scope>NUCLEOTIDE SEQUENCE [LARGE SCALE GENOMIC DNA]</scope>
    <source>
        <strain evidence="1 2">PCC 8005</strain>
    </source>
</reference>
<evidence type="ECO:0000313" key="1">
    <source>
        <dbReference type="EMBL" id="CDM92821.1"/>
    </source>
</evidence>
<dbReference type="RefSeq" id="WP_008056721.1">
    <property type="nucleotide sequence ID" value="NZ_FO818640.1"/>
</dbReference>
<dbReference type="EMBL" id="FO818640">
    <property type="protein sequence ID" value="CDM92821.1"/>
    <property type="molecule type" value="Genomic_DNA"/>
</dbReference>
<dbReference type="Proteomes" id="UP000032946">
    <property type="component" value="Chromosome"/>
</dbReference>